<evidence type="ECO:0000313" key="2">
    <source>
        <dbReference type="Proteomes" id="UP000664417"/>
    </source>
</evidence>
<dbReference type="SUPFAM" id="SSF50969">
    <property type="entry name" value="YVTN repeat-like/Quinoprotein amine dehydrogenase"/>
    <property type="match status" value="1"/>
</dbReference>
<gene>
    <name evidence="1" type="ORF">J3U88_20975</name>
</gene>
<dbReference type="Proteomes" id="UP000664417">
    <property type="component" value="Unassembled WGS sequence"/>
</dbReference>
<reference evidence="1" key="1">
    <citation type="submission" date="2021-03" db="EMBL/GenBank/DDBJ databases">
        <authorList>
            <person name="Wang G."/>
        </authorList>
    </citation>
    <scope>NUCLEOTIDE SEQUENCE</scope>
    <source>
        <strain evidence="1">KCTC 12899</strain>
    </source>
</reference>
<protein>
    <submittedName>
        <fullName evidence="1">Uncharacterized protein</fullName>
    </submittedName>
</protein>
<proteinExistence type="predicted"/>
<name>A0A8J7QBC1_9BACT</name>
<organism evidence="1 2">
    <name type="scientific">Acanthopleuribacter pedis</name>
    <dbReference type="NCBI Taxonomy" id="442870"/>
    <lineage>
        <taxon>Bacteria</taxon>
        <taxon>Pseudomonadati</taxon>
        <taxon>Acidobacteriota</taxon>
        <taxon>Holophagae</taxon>
        <taxon>Acanthopleuribacterales</taxon>
        <taxon>Acanthopleuribacteraceae</taxon>
        <taxon>Acanthopleuribacter</taxon>
    </lineage>
</organism>
<dbReference type="AlphaFoldDB" id="A0A8J7QBC1"/>
<sequence>MRSIPLKVMLVLVATVLLVADLTGATLLARAEFNEGTMEPKSMSALTFGPEGILFIGDSVGAQIFALDTGDRTPAANMDPVAQEADLEGKIGAKLGIPAGDVLIHDMAVNPISQAIYLTVSRGRGEWNSPFLLPNDLGNASILLRMDKSGDFSEVKLNKARFSVVAVPNPVAAEKEHRWKKTKLRVDAVTDLAFHDNKLYVAGLSNEEFASTMRVFDFPFKKQNSATQLEIYHGAHGKWETNSPVRTFLPLEIEGKQHMLAAYLCTPLVSFTMDQFEDGKAVRGKTLAELGSRNQPLDMIAYTHKGKTKIILSNSNRTIMIFDPADIAAQKEGITTEVDHKAGVPYKDLSGVQVQQLADFNEKFVVLMQRLPGGKLGLYCYNKDWL</sequence>
<dbReference type="EMBL" id="JAFREP010000020">
    <property type="protein sequence ID" value="MBO1320964.1"/>
    <property type="molecule type" value="Genomic_DNA"/>
</dbReference>
<comment type="caution">
    <text evidence="1">The sequence shown here is derived from an EMBL/GenBank/DDBJ whole genome shotgun (WGS) entry which is preliminary data.</text>
</comment>
<dbReference type="InterPro" id="IPR011044">
    <property type="entry name" value="Quino_amine_DH_bsu"/>
</dbReference>
<accession>A0A8J7QBC1</accession>
<evidence type="ECO:0000313" key="1">
    <source>
        <dbReference type="EMBL" id="MBO1320964.1"/>
    </source>
</evidence>
<dbReference type="RefSeq" id="WP_207860939.1">
    <property type="nucleotide sequence ID" value="NZ_JAFREP010000020.1"/>
</dbReference>
<keyword evidence="2" id="KW-1185">Reference proteome</keyword>